<reference evidence="1" key="1">
    <citation type="submission" date="2014-11" db="EMBL/GenBank/DDBJ databases">
        <authorList>
            <person name="Amaro Gonzalez C."/>
        </authorList>
    </citation>
    <scope>NUCLEOTIDE SEQUENCE</scope>
</reference>
<accession>A0A0E9W1P9</accession>
<name>A0A0E9W1P9_ANGAN</name>
<organism evidence="1">
    <name type="scientific">Anguilla anguilla</name>
    <name type="common">European freshwater eel</name>
    <name type="synonym">Muraena anguilla</name>
    <dbReference type="NCBI Taxonomy" id="7936"/>
    <lineage>
        <taxon>Eukaryota</taxon>
        <taxon>Metazoa</taxon>
        <taxon>Chordata</taxon>
        <taxon>Craniata</taxon>
        <taxon>Vertebrata</taxon>
        <taxon>Euteleostomi</taxon>
        <taxon>Actinopterygii</taxon>
        <taxon>Neopterygii</taxon>
        <taxon>Teleostei</taxon>
        <taxon>Anguilliformes</taxon>
        <taxon>Anguillidae</taxon>
        <taxon>Anguilla</taxon>
    </lineage>
</organism>
<reference evidence="1" key="2">
    <citation type="journal article" date="2015" name="Fish Shellfish Immunol.">
        <title>Early steps in the European eel (Anguilla anguilla)-Vibrio vulnificus interaction in the gills: Role of the RtxA13 toxin.</title>
        <authorList>
            <person name="Callol A."/>
            <person name="Pajuelo D."/>
            <person name="Ebbesson L."/>
            <person name="Teles M."/>
            <person name="MacKenzie S."/>
            <person name="Amaro C."/>
        </authorList>
    </citation>
    <scope>NUCLEOTIDE SEQUENCE</scope>
</reference>
<dbReference type="EMBL" id="GBXM01025082">
    <property type="protein sequence ID" value="JAH83495.1"/>
    <property type="molecule type" value="Transcribed_RNA"/>
</dbReference>
<evidence type="ECO:0000313" key="1">
    <source>
        <dbReference type="EMBL" id="JAH83495.1"/>
    </source>
</evidence>
<proteinExistence type="predicted"/>
<sequence>MCRNCLFLERKENCPVHSVGKAEILWLDRRKYE</sequence>
<dbReference type="AlphaFoldDB" id="A0A0E9W1P9"/>
<protein>
    <submittedName>
        <fullName evidence="1">Uncharacterized protein</fullName>
    </submittedName>
</protein>